<protein>
    <submittedName>
        <fullName evidence="1">Uncharacterized protein</fullName>
    </submittedName>
</protein>
<organism evidence="1 2">
    <name type="scientific">Dialister invisus</name>
    <dbReference type="NCBI Taxonomy" id="218538"/>
    <lineage>
        <taxon>Bacteria</taxon>
        <taxon>Bacillati</taxon>
        <taxon>Bacillota</taxon>
        <taxon>Negativicutes</taxon>
        <taxon>Veillonellales</taxon>
        <taxon>Veillonellaceae</taxon>
        <taxon>Dialister</taxon>
    </lineage>
</organism>
<gene>
    <name evidence="1" type="ORF">HXL70_07965</name>
</gene>
<dbReference type="AlphaFoldDB" id="A0A930FPQ1"/>
<sequence>MKIECTVEEFKKLMKKETRSNEEPKVRINNMESFKKILSDPKTTEMLKSVFLR</sequence>
<dbReference type="EMBL" id="JABZMK010000072">
    <property type="protein sequence ID" value="MBF1129959.1"/>
    <property type="molecule type" value="Genomic_DNA"/>
</dbReference>
<dbReference type="Proteomes" id="UP000757890">
    <property type="component" value="Unassembled WGS sequence"/>
</dbReference>
<name>A0A930FPQ1_9FIRM</name>
<reference evidence="1" key="1">
    <citation type="submission" date="2020-04" db="EMBL/GenBank/DDBJ databases">
        <title>Deep metagenomics examines the oral microbiome during advanced dental caries in children, revealing novel taxa and co-occurrences with host molecules.</title>
        <authorList>
            <person name="Baker J.L."/>
            <person name="Morton J.T."/>
            <person name="Dinis M."/>
            <person name="Alvarez R."/>
            <person name="Tran N.C."/>
            <person name="Knight R."/>
            <person name="Edlund A."/>
        </authorList>
    </citation>
    <scope>NUCLEOTIDE SEQUENCE</scope>
    <source>
        <strain evidence="1">JCVI_32_bin.14</strain>
    </source>
</reference>
<evidence type="ECO:0000313" key="2">
    <source>
        <dbReference type="Proteomes" id="UP000757890"/>
    </source>
</evidence>
<proteinExistence type="predicted"/>
<evidence type="ECO:0000313" key="1">
    <source>
        <dbReference type="EMBL" id="MBF1129959.1"/>
    </source>
</evidence>
<comment type="caution">
    <text evidence="1">The sequence shown here is derived from an EMBL/GenBank/DDBJ whole genome shotgun (WGS) entry which is preliminary data.</text>
</comment>
<accession>A0A930FPQ1</accession>